<dbReference type="Gene3D" id="3.40.640.10">
    <property type="entry name" value="Type I PLP-dependent aspartate aminotransferase-like (Major domain)"/>
    <property type="match status" value="1"/>
</dbReference>
<dbReference type="Pfam" id="PF00155">
    <property type="entry name" value="Aminotran_1_2"/>
    <property type="match status" value="1"/>
</dbReference>
<evidence type="ECO:0000313" key="10">
    <source>
        <dbReference type="Proteomes" id="UP001342826"/>
    </source>
</evidence>
<dbReference type="SUPFAM" id="SSF46785">
    <property type="entry name" value="Winged helix' DNA-binding domain"/>
    <property type="match status" value="1"/>
</dbReference>
<dbReference type="Proteomes" id="UP001342826">
    <property type="component" value="Unassembled WGS sequence"/>
</dbReference>
<dbReference type="SUPFAM" id="SSF53383">
    <property type="entry name" value="PLP-dependent transferases"/>
    <property type="match status" value="1"/>
</dbReference>
<reference evidence="9 10" key="1">
    <citation type="submission" date="2023-03" db="EMBL/GenBank/DDBJ databases">
        <title>Bacillus Genome Sequencing.</title>
        <authorList>
            <person name="Dunlap C."/>
        </authorList>
    </citation>
    <scope>NUCLEOTIDE SEQUENCE [LARGE SCALE GENOMIC DNA]</scope>
    <source>
        <strain evidence="9 10">NRS-1717</strain>
    </source>
</reference>
<proteinExistence type="inferred from homology"/>
<evidence type="ECO:0000313" key="9">
    <source>
        <dbReference type="EMBL" id="MED4401622.1"/>
    </source>
</evidence>
<name>A0ABU6NWX7_9BACI</name>
<dbReference type="InterPro" id="IPR000524">
    <property type="entry name" value="Tscrpt_reg_HTH_GntR"/>
</dbReference>
<dbReference type="InterPro" id="IPR004839">
    <property type="entry name" value="Aminotransferase_I/II_large"/>
</dbReference>
<keyword evidence="3 9" id="KW-0808">Transferase</keyword>
<dbReference type="InterPro" id="IPR036388">
    <property type="entry name" value="WH-like_DNA-bd_sf"/>
</dbReference>
<dbReference type="Gene3D" id="1.10.10.10">
    <property type="entry name" value="Winged helix-like DNA-binding domain superfamily/Winged helix DNA-binding domain"/>
    <property type="match status" value="1"/>
</dbReference>
<keyword evidence="5" id="KW-0805">Transcription regulation</keyword>
<feature type="domain" description="HTH gntR-type" evidence="8">
    <location>
        <begin position="14"/>
        <end position="82"/>
    </location>
</feature>
<dbReference type="CDD" id="cd07377">
    <property type="entry name" value="WHTH_GntR"/>
    <property type="match status" value="1"/>
</dbReference>
<dbReference type="PANTHER" id="PTHR46577">
    <property type="entry name" value="HTH-TYPE TRANSCRIPTIONAL REGULATORY PROTEIN GABR"/>
    <property type="match status" value="1"/>
</dbReference>
<evidence type="ECO:0000256" key="2">
    <source>
        <dbReference type="ARBA" id="ARBA00005384"/>
    </source>
</evidence>
<comment type="similarity">
    <text evidence="2">In the C-terminal section; belongs to the class-I pyridoxal-phosphate-dependent aminotransferase family.</text>
</comment>
<evidence type="ECO:0000256" key="7">
    <source>
        <dbReference type="ARBA" id="ARBA00023163"/>
    </source>
</evidence>
<evidence type="ECO:0000256" key="5">
    <source>
        <dbReference type="ARBA" id="ARBA00023015"/>
    </source>
</evidence>
<keyword evidence="4" id="KW-0663">Pyridoxal phosphate</keyword>
<sequence>MIVITPKLDMESKEALYIQLYKYIRNEIMEGRMEKNSKLPSIRTLCDHLNISRTPVVLAYEQLLAEGYIQSKARSGFFIMDIAESSFFSSNTLIEEKNNILSSPSRLYHASKYEEVLYDFGYGSVDLENFPFIKWKKMMNRCLLPESSELLLYGDLQGDEELREEIAVYLHQIRGVRCSPQQIVIGAGTYHSLDLLFQLLREDVSLLALEKSVNDGVQTLIEQYRFGIHSLELEHDGVRMEDVYKSKAQAVYVTPSHQFPFGMTMSVNKRIKLLNWANEEQAYIIENDYDGEFRYNSRPIPSLQSFDQNERVIYIGTFSKALTPSFRISYLVLPTRLLERFREKKHSYDQLASPIFQKTLQMFMKSGDFERHMRKMRNLYKKKHDILLQAIHEYLGDNVTIIGAGSGLHILLEVRNGMTEDELIESAKQRGVKIYPTSVYALEGERSAMPAILLGFGGLSEERIVLGIEQLKIAWGME</sequence>
<evidence type="ECO:0000256" key="6">
    <source>
        <dbReference type="ARBA" id="ARBA00023125"/>
    </source>
</evidence>
<dbReference type="PANTHER" id="PTHR46577:SF1">
    <property type="entry name" value="HTH-TYPE TRANSCRIPTIONAL REGULATORY PROTEIN GABR"/>
    <property type="match status" value="1"/>
</dbReference>
<dbReference type="InterPro" id="IPR036390">
    <property type="entry name" value="WH_DNA-bd_sf"/>
</dbReference>
<evidence type="ECO:0000256" key="1">
    <source>
        <dbReference type="ARBA" id="ARBA00001933"/>
    </source>
</evidence>
<accession>A0ABU6NWX7</accession>
<organism evidence="9 10">
    <name type="scientific">Metabacillus fastidiosus</name>
    <dbReference type="NCBI Taxonomy" id="1458"/>
    <lineage>
        <taxon>Bacteria</taxon>
        <taxon>Bacillati</taxon>
        <taxon>Bacillota</taxon>
        <taxon>Bacilli</taxon>
        <taxon>Bacillales</taxon>
        <taxon>Bacillaceae</taxon>
        <taxon>Metabacillus</taxon>
    </lineage>
</organism>
<dbReference type="EMBL" id="JARTFS010000006">
    <property type="protein sequence ID" value="MED4401622.1"/>
    <property type="molecule type" value="Genomic_DNA"/>
</dbReference>
<evidence type="ECO:0000256" key="3">
    <source>
        <dbReference type="ARBA" id="ARBA00022576"/>
    </source>
</evidence>
<dbReference type="SMART" id="SM00345">
    <property type="entry name" value="HTH_GNTR"/>
    <property type="match status" value="1"/>
</dbReference>
<evidence type="ECO:0000259" key="8">
    <source>
        <dbReference type="PROSITE" id="PS50949"/>
    </source>
</evidence>
<comment type="caution">
    <text evidence="9">The sequence shown here is derived from an EMBL/GenBank/DDBJ whole genome shotgun (WGS) entry which is preliminary data.</text>
</comment>
<keyword evidence="7" id="KW-0804">Transcription</keyword>
<keyword evidence="3 9" id="KW-0032">Aminotransferase</keyword>
<dbReference type="InterPro" id="IPR051446">
    <property type="entry name" value="HTH_trans_reg/aminotransferase"/>
</dbReference>
<comment type="cofactor">
    <cofactor evidence="1">
        <name>pyridoxal 5'-phosphate</name>
        <dbReference type="ChEBI" id="CHEBI:597326"/>
    </cofactor>
</comment>
<gene>
    <name evidence="9" type="ORF">P9271_09875</name>
</gene>
<evidence type="ECO:0000256" key="4">
    <source>
        <dbReference type="ARBA" id="ARBA00022898"/>
    </source>
</evidence>
<dbReference type="CDD" id="cd00609">
    <property type="entry name" value="AAT_like"/>
    <property type="match status" value="1"/>
</dbReference>
<keyword evidence="6" id="KW-0238">DNA-binding</keyword>
<dbReference type="PROSITE" id="PS50949">
    <property type="entry name" value="HTH_GNTR"/>
    <property type="match status" value="1"/>
</dbReference>
<dbReference type="GO" id="GO:0008483">
    <property type="term" value="F:transaminase activity"/>
    <property type="evidence" value="ECO:0007669"/>
    <property type="project" value="UniProtKB-KW"/>
</dbReference>
<dbReference type="InterPro" id="IPR015424">
    <property type="entry name" value="PyrdxlP-dep_Trfase"/>
</dbReference>
<protein>
    <submittedName>
        <fullName evidence="9">PLP-dependent aminotransferase family protein</fullName>
    </submittedName>
</protein>
<keyword evidence="10" id="KW-1185">Reference proteome</keyword>
<dbReference type="InterPro" id="IPR015421">
    <property type="entry name" value="PyrdxlP-dep_Trfase_major"/>
</dbReference>
<dbReference type="RefSeq" id="WP_328015167.1">
    <property type="nucleotide sequence ID" value="NZ_JARTFS010000006.1"/>
</dbReference>
<dbReference type="Pfam" id="PF00392">
    <property type="entry name" value="GntR"/>
    <property type="match status" value="1"/>
</dbReference>